<dbReference type="EMBL" id="JAWZYT010000374">
    <property type="protein sequence ID" value="KAK4324188.1"/>
    <property type="molecule type" value="Genomic_DNA"/>
</dbReference>
<dbReference type="PANTHER" id="PTHR24350">
    <property type="entry name" value="SERINE/THREONINE-PROTEIN KINASE IAL-RELATED"/>
    <property type="match status" value="1"/>
</dbReference>
<feature type="binding site" evidence="9">
    <location>
        <position position="118"/>
    </location>
    <ligand>
        <name>ATP</name>
        <dbReference type="ChEBI" id="CHEBI:30616"/>
    </ligand>
</feature>
<evidence type="ECO:0000313" key="14">
    <source>
        <dbReference type="EMBL" id="KAK4324188.1"/>
    </source>
</evidence>
<feature type="binding site" evidence="9">
    <location>
        <begin position="104"/>
        <end position="105"/>
    </location>
    <ligand>
        <name>ATP</name>
        <dbReference type="ChEBI" id="CHEBI:30616"/>
    </ligand>
</feature>
<name>A0AAE1QD07_9EUCA</name>
<dbReference type="GO" id="GO:0004674">
    <property type="term" value="F:protein serine/threonine kinase activity"/>
    <property type="evidence" value="ECO:0007669"/>
    <property type="project" value="UniProtKB-KW"/>
</dbReference>
<evidence type="ECO:0000256" key="1">
    <source>
        <dbReference type="ARBA" id="ARBA00022527"/>
    </source>
</evidence>
<keyword evidence="3 9" id="KW-0547">Nucleotide-binding</keyword>
<feature type="binding site" evidence="11">
    <location>
        <position position="67"/>
    </location>
    <ligand>
        <name>ATP</name>
        <dbReference type="ChEBI" id="CHEBI:30616"/>
    </ligand>
</feature>
<comment type="catalytic activity">
    <reaction evidence="6">
        <text>L-threonyl-[protein] + ATP = O-phospho-L-threonyl-[protein] + ADP + H(+)</text>
        <dbReference type="Rhea" id="RHEA:46608"/>
        <dbReference type="Rhea" id="RHEA-COMP:11060"/>
        <dbReference type="Rhea" id="RHEA-COMP:11605"/>
        <dbReference type="ChEBI" id="CHEBI:15378"/>
        <dbReference type="ChEBI" id="CHEBI:30013"/>
        <dbReference type="ChEBI" id="CHEBI:30616"/>
        <dbReference type="ChEBI" id="CHEBI:61977"/>
        <dbReference type="ChEBI" id="CHEBI:456216"/>
        <dbReference type="EC" id="2.7.11.1"/>
    </reaction>
</comment>
<dbReference type="AlphaFoldDB" id="A0AAE1QD07"/>
<comment type="catalytic activity">
    <reaction evidence="7">
        <text>L-seryl-[protein] + ATP = O-phospho-L-seryl-[protein] + ADP + H(+)</text>
        <dbReference type="Rhea" id="RHEA:17989"/>
        <dbReference type="Rhea" id="RHEA-COMP:9863"/>
        <dbReference type="Rhea" id="RHEA-COMP:11604"/>
        <dbReference type="ChEBI" id="CHEBI:15378"/>
        <dbReference type="ChEBI" id="CHEBI:29999"/>
        <dbReference type="ChEBI" id="CHEBI:30616"/>
        <dbReference type="ChEBI" id="CHEBI:83421"/>
        <dbReference type="ChEBI" id="CHEBI:456216"/>
        <dbReference type="EC" id="2.7.11.1"/>
    </reaction>
</comment>
<keyword evidence="5 9" id="KW-0067">ATP-binding</keyword>
<dbReference type="InterPro" id="IPR030616">
    <property type="entry name" value="Aur-like"/>
</dbReference>
<feature type="domain" description="Protein kinase" evidence="13">
    <location>
        <begin position="1"/>
        <end position="201"/>
    </location>
</feature>
<dbReference type="InterPro" id="IPR008271">
    <property type="entry name" value="Ser/Thr_kinase_AS"/>
</dbReference>
<reference evidence="14" key="1">
    <citation type="submission" date="2023-11" db="EMBL/GenBank/DDBJ databases">
        <title>Genome assemblies of two species of porcelain crab, Petrolisthes cinctipes and Petrolisthes manimaculis (Anomura: Porcellanidae).</title>
        <authorList>
            <person name="Angst P."/>
        </authorList>
    </citation>
    <scope>NUCLEOTIDE SEQUENCE</scope>
    <source>
        <strain evidence="14">PB745_02</strain>
        <tissue evidence="14">Gill</tissue>
    </source>
</reference>
<dbReference type="SMART" id="SM00220">
    <property type="entry name" value="S_TKc"/>
    <property type="match status" value="1"/>
</dbReference>
<dbReference type="Pfam" id="PF00069">
    <property type="entry name" value="Pkinase"/>
    <property type="match status" value="1"/>
</dbReference>
<dbReference type="Gene3D" id="1.10.510.10">
    <property type="entry name" value="Transferase(Phosphotransferase) domain 1"/>
    <property type="match status" value="1"/>
</dbReference>
<accession>A0AAE1QD07</accession>
<evidence type="ECO:0000256" key="11">
    <source>
        <dbReference type="PROSITE-ProRule" id="PRU10141"/>
    </source>
</evidence>
<dbReference type="GO" id="GO:0005524">
    <property type="term" value="F:ATP binding"/>
    <property type="evidence" value="ECO:0007669"/>
    <property type="project" value="UniProtKB-UniRule"/>
</dbReference>
<evidence type="ECO:0000256" key="4">
    <source>
        <dbReference type="ARBA" id="ARBA00022777"/>
    </source>
</evidence>
<evidence type="ECO:0000256" key="5">
    <source>
        <dbReference type="ARBA" id="ARBA00022840"/>
    </source>
</evidence>
<dbReference type="Gene3D" id="3.30.200.20">
    <property type="entry name" value="Phosphorylase Kinase, domain 1"/>
    <property type="match status" value="1"/>
</dbReference>
<organism evidence="14 15">
    <name type="scientific">Petrolisthes manimaculis</name>
    <dbReference type="NCBI Taxonomy" id="1843537"/>
    <lineage>
        <taxon>Eukaryota</taxon>
        <taxon>Metazoa</taxon>
        <taxon>Ecdysozoa</taxon>
        <taxon>Arthropoda</taxon>
        <taxon>Crustacea</taxon>
        <taxon>Multicrustacea</taxon>
        <taxon>Malacostraca</taxon>
        <taxon>Eumalacostraca</taxon>
        <taxon>Eucarida</taxon>
        <taxon>Decapoda</taxon>
        <taxon>Pleocyemata</taxon>
        <taxon>Anomura</taxon>
        <taxon>Galatheoidea</taxon>
        <taxon>Porcellanidae</taxon>
        <taxon>Petrolisthes</taxon>
    </lineage>
</organism>
<dbReference type="PROSITE" id="PS00107">
    <property type="entry name" value="PROTEIN_KINASE_ATP"/>
    <property type="match status" value="1"/>
</dbReference>
<dbReference type="PROSITE" id="PS50011">
    <property type="entry name" value="PROTEIN_KINASE_DOM"/>
    <property type="match status" value="1"/>
</dbReference>
<keyword evidence="2" id="KW-0808">Transferase</keyword>
<gene>
    <name evidence="14" type="ORF">Pmani_005190</name>
</gene>
<dbReference type="SUPFAM" id="SSF56112">
    <property type="entry name" value="Protein kinase-like (PK-like)"/>
    <property type="match status" value="1"/>
</dbReference>
<proteinExistence type="inferred from homology"/>
<evidence type="ECO:0000256" key="9">
    <source>
        <dbReference type="PIRSR" id="PIRSR630616-2"/>
    </source>
</evidence>
<evidence type="ECO:0000256" key="3">
    <source>
        <dbReference type="ARBA" id="ARBA00022741"/>
    </source>
</evidence>
<comment type="similarity">
    <text evidence="12">Belongs to the protein kinase superfamily.</text>
</comment>
<evidence type="ECO:0000313" key="15">
    <source>
        <dbReference type="Proteomes" id="UP001292094"/>
    </source>
</evidence>
<comment type="caution">
    <text evidence="14">The sequence shown here is derived from an EMBL/GenBank/DDBJ whole genome shotgun (WGS) entry which is preliminary data.</text>
</comment>
<dbReference type="InterPro" id="IPR000719">
    <property type="entry name" value="Prot_kinase_dom"/>
</dbReference>
<dbReference type="Proteomes" id="UP001292094">
    <property type="component" value="Unassembled WGS sequence"/>
</dbReference>
<dbReference type="InterPro" id="IPR017441">
    <property type="entry name" value="Protein_kinase_ATP_BS"/>
</dbReference>
<evidence type="ECO:0000256" key="6">
    <source>
        <dbReference type="ARBA" id="ARBA00047899"/>
    </source>
</evidence>
<evidence type="ECO:0000259" key="13">
    <source>
        <dbReference type="PROSITE" id="PS50011"/>
    </source>
</evidence>
<evidence type="ECO:0000256" key="10">
    <source>
        <dbReference type="PIRSR" id="PIRSR630616-3"/>
    </source>
</evidence>
<evidence type="ECO:0000256" key="8">
    <source>
        <dbReference type="PIRSR" id="PIRSR630616-1"/>
    </source>
</evidence>
<keyword evidence="4" id="KW-0418">Kinase</keyword>
<protein>
    <recommendedName>
        <fullName evidence="13">Protein kinase domain-containing protein</fullName>
    </recommendedName>
</protein>
<keyword evidence="1 12" id="KW-0723">Serine/threonine-protein kinase</keyword>
<evidence type="ECO:0000256" key="7">
    <source>
        <dbReference type="ARBA" id="ARBA00048679"/>
    </source>
</evidence>
<evidence type="ECO:0000256" key="12">
    <source>
        <dbReference type="RuleBase" id="RU000304"/>
    </source>
</evidence>
<feature type="cross-link" description="Glycyl lysine isopeptide (Lys-Gly) (interchain with G-Cter in SUMO2)" evidence="10">
    <location>
        <position position="102"/>
    </location>
</feature>
<feature type="active site" description="Proton acceptor" evidence="8">
    <location>
        <position position="100"/>
    </location>
</feature>
<dbReference type="InterPro" id="IPR011009">
    <property type="entry name" value="Kinase-like_dom_sf"/>
</dbReference>
<sequence length="201" mass="22387">MQSGSLVLAPILANNWKKGKTKEASSGASGRCWTLDDFEIGRPLGKGIFGNVYLAREKKSRVLLALKPIKCFSEYHAANFIGQLASALEFLHSKNVIHRDIKPENILVASGGILKMADFGWSVHVPDERRATLCGTLHYLPPKMIEGRGLYHDKVDIWALGVLCYEFVYGQPSFKATTKSETLKRIAHVDIRFPSFLTDPL</sequence>
<evidence type="ECO:0000256" key="2">
    <source>
        <dbReference type="ARBA" id="ARBA00022679"/>
    </source>
</evidence>
<dbReference type="PROSITE" id="PS00108">
    <property type="entry name" value="PROTEIN_KINASE_ST"/>
    <property type="match status" value="1"/>
</dbReference>
<keyword evidence="15" id="KW-1185">Reference proteome</keyword>